<dbReference type="InterPro" id="IPR036259">
    <property type="entry name" value="MFS_trans_sf"/>
</dbReference>
<evidence type="ECO:0000256" key="4">
    <source>
        <dbReference type="ARBA" id="ARBA00022692"/>
    </source>
</evidence>
<feature type="transmembrane region" description="Helical" evidence="7">
    <location>
        <begin position="41"/>
        <end position="64"/>
    </location>
</feature>
<feature type="transmembrane region" description="Helical" evidence="7">
    <location>
        <begin position="252"/>
        <end position="275"/>
    </location>
</feature>
<feature type="domain" description="Major facilitator superfamily (MFS) profile" evidence="8">
    <location>
        <begin position="1"/>
        <end position="399"/>
    </location>
</feature>
<dbReference type="EMBL" id="VNHW01000024">
    <property type="protein sequence ID" value="TYP81257.1"/>
    <property type="molecule type" value="Genomic_DNA"/>
</dbReference>
<keyword evidence="3" id="KW-1003">Cell membrane</keyword>
<evidence type="ECO:0000256" key="2">
    <source>
        <dbReference type="ARBA" id="ARBA00022448"/>
    </source>
</evidence>
<dbReference type="RefSeq" id="WP_166535249.1">
    <property type="nucleotide sequence ID" value="NZ_VNHW01000024.1"/>
</dbReference>
<dbReference type="InterPro" id="IPR020846">
    <property type="entry name" value="MFS_dom"/>
</dbReference>
<feature type="transmembrane region" description="Helical" evidence="7">
    <location>
        <begin position="71"/>
        <end position="93"/>
    </location>
</feature>
<feature type="transmembrane region" description="Helical" evidence="7">
    <location>
        <begin position="377"/>
        <end position="395"/>
    </location>
</feature>
<dbReference type="AlphaFoldDB" id="A0A5S5CKQ9"/>
<evidence type="ECO:0000256" key="7">
    <source>
        <dbReference type="SAM" id="Phobius"/>
    </source>
</evidence>
<keyword evidence="6 7" id="KW-0472">Membrane</keyword>
<dbReference type="InterPro" id="IPR010290">
    <property type="entry name" value="TM_effector"/>
</dbReference>
<feature type="transmembrane region" description="Helical" evidence="7">
    <location>
        <begin position="287"/>
        <end position="305"/>
    </location>
</feature>
<dbReference type="Proteomes" id="UP000322499">
    <property type="component" value="Unassembled WGS sequence"/>
</dbReference>
<name>A0A5S5CKQ9_9ACTN</name>
<keyword evidence="4 7" id="KW-0812">Transmembrane</keyword>
<dbReference type="Pfam" id="PF05977">
    <property type="entry name" value="MFS_3"/>
    <property type="match status" value="1"/>
</dbReference>
<sequence>MALGGAFWRFWCATVLANVGDGIRLAAFPLLAAGLTDDPVAVGLVAAAAALPWLVTGLIAGSLADRRSTRALLITADASRAVVLLGLIAVLLADRASIPLVAGAAFVLGVAETVRDTAAQTAVPRLVPAALLERANGRLVAGEVAGNEFVGPLVGGTLFAAGAWLPFAVNSAVAALGVLLVLTVPATLLALRAPVDPGDRPVAVAGGIRAGLRWLGGHRVLRRLVLVGVLVALADSAWFAVLVLYADARLGLGPVGFGVLLAAGAIGGLLGASLAERLIAGRRHAPVLRWSTAVATGAPVLLVAAPTRWAAVGVVVATSAAFGTFNVAALSLRHRLVPEQVLGRVVAAWRTAVLGAGALGALAGGTVASAYGLEAPFLLSAVLGAAAVVLWGRIARGGPAVAG</sequence>
<feature type="transmembrane region" description="Helical" evidence="7">
    <location>
        <begin position="224"/>
        <end position="246"/>
    </location>
</feature>
<accession>A0A5S5CKQ9</accession>
<dbReference type="Gene3D" id="1.20.1250.20">
    <property type="entry name" value="MFS general substrate transporter like domains"/>
    <property type="match status" value="1"/>
</dbReference>
<keyword evidence="5 7" id="KW-1133">Transmembrane helix</keyword>
<gene>
    <name evidence="9" type="ORF">BD833_12411</name>
</gene>
<comment type="caution">
    <text evidence="9">The sequence shown here is derived from an EMBL/GenBank/DDBJ whole genome shotgun (WGS) entry which is preliminary data.</text>
</comment>
<feature type="transmembrane region" description="Helical" evidence="7">
    <location>
        <begin position="352"/>
        <end position="371"/>
    </location>
</feature>
<keyword evidence="2" id="KW-0813">Transport</keyword>
<keyword evidence="10" id="KW-1185">Reference proteome</keyword>
<dbReference type="GO" id="GO:0022857">
    <property type="term" value="F:transmembrane transporter activity"/>
    <property type="evidence" value="ECO:0007669"/>
    <property type="project" value="InterPro"/>
</dbReference>
<dbReference type="SUPFAM" id="SSF103473">
    <property type="entry name" value="MFS general substrate transporter"/>
    <property type="match status" value="1"/>
</dbReference>
<organism evidence="9 10">
    <name type="scientific">Blastococcus xanthinilyticus</name>
    <dbReference type="NCBI Taxonomy" id="1564164"/>
    <lineage>
        <taxon>Bacteria</taxon>
        <taxon>Bacillati</taxon>
        <taxon>Actinomycetota</taxon>
        <taxon>Actinomycetes</taxon>
        <taxon>Geodermatophilales</taxon>
        <taxon>Geodermatophilaceae</taxon>
        <taxon>Blastococcus</taxon>
    </lineage>
</organism>
<dbReference type="PANTHER" id="PTHR23513">
    <property type="entry name" value="INTEGRAL MEMBRANE EFFLUX PROTEIN-RELATED"/>
    <property type="match status" value="1"/>
</dbReference>
<dbReference type="PANTHER" id="PTHR23513:SF6">
    <property type="entry name" value="MAJOR FACILITATOR SUPERFAMILY ASSOCIATED DOMAIN-CONTAINING PROTEIN"/>
    <property type="match status" value="1"/>
</dbReference>
<feature type="transmembrane region" description="Helical" evidence="7">
    <location>
        <begin position="167"/>
        <end position="191"/>
    </location>
</feature>
<dbReference type="PROSITE" id="PS50850">
    <property type="entry name" value="MFS"/>
    <property type="match status" value="1"/>
</dbReference>
<protein>
    <submittedName>
        <fullName evidence="9">Putative MFS family arabinose efflux permease</fullName>
    </submittedName>
</protein>
<evidence type="ECO:0000313" key="10">
    <source>
        <dbReference type="Proteomes" id="UP000322499"/>
    </source>
</evidence>
<reference evidence="9 10" key="1">
    <citation type="submission" date="2019-07" db="EMBL/GenBank/DDBJ databases">
        <title>Genomic Encyclopedia of Archaeal and Bacterial Type Strains, Phase II (KMG-II): from individual species to whole genera.</title>
        <authorList>
            <person name="Goeker M."/>
        </authorList>
    </citation>
    <scope>NUCLEOTIDE SEQUENCE [LARGE SCALE GENOMIC DNA]</scope>
    <source>
        <strain evidence="9 10">DSM 46842</strain>
    </source>
</reference>
<evidence type="ECO:0000256" key="3">
    <source>
        <dbReference type="ARBA" id="ARBA00022475"/>
    </source>
</evidence>
<comment type="subcellular location">
    <subcellularLocation>
        <location evidence="1">Cell membrane</location>
        <topology evidence="1">Multi-pass membrane protein</topology>
    </subcellularLocation>
</comment>
<dbReference type="GO" id="GO:0005886">
    <property type="term" value="C:plasma membrane"/>
    <property type="evidence" value="ECO:0007669"/>
    <property type="project" value="UniProtKB-SubCell"/>
</dbReference>
<evidence type="ECO:0000259" key="8">
    <source>
        <dbReference type="PROSITE" id="PS50850"/>
    </source>
</evidence>
<dbReference type="CDD" id="cd06173">
    <property type="entry name" value="MFS_MefA_like"/>
    <property type="match status" value="1"/>
</dbReference>
<evidence type="ECO:0000256" key="5">
    <source>
        <dbReference type="ARBA" id="ARBA00022989"/>
    </source>
</evidence>
<evidence type="ECO:0000256" key="6">
    <source>
        <dbReference type="ARBA" id="ARBA00023136"/>
    </source>
</evidence>
<feature type="transmembrane region" description="Helical" evidence="7">
    <location>
        <begin position="311"/>
        <end position="332"/>
    </location>
</feature>
<proteinExistence type="predicted"/>
<evidence type="ECO:0000313" key="9">
    <source>
        <dbReference type="EMBL" id="TYP81257.1"/>
    </source>
</evidence>
<evidence type="ECO:0000256" key="1">
    <source>
        <dbReference type="ARBA" id="ARBA00004651"/>
    </source>
</evidence>